<dbReference type="CDD" id="cd00583">
    <property type="entry name" value="MutH-like"/>
    <property type="match status" value="1"/>
</dbReference>
<evidence type="ECO:0000313" key="10">
    <source>
        <dbReference type="Proteomes" id="UP001520878"/>
    </source>
</evidence>
<dbReference type="EMBL" id="JAJEWP010000006">
    <property type="protein sequence ID" value="MCC2617965.1"/>
    <property type="molecule type" value="Genomic_DNA"/>
</dbReference>
<evidence type="ECO:0000256" key="2">
    <source>
        <dbReference type="ARBA" id="ARBA00022722"/>
    </source>
</evidence>
<comment type="caution">
    <text evidence="9">The sequence shown here is derived from an EMBL/GenBank/DDBJ whole genome shotgun (WGS) entry which is preliminary data.</text>
</comment>
<comment type="function">
    <text evidence="7">Sequence-specific endonuclease that cleaves unmethylated GATC sequences. It is involved in DNA mismatch repair.</text>
</comment>
<evidence type="ECO:0000256" key="1">
    <source>
        <dbReference type="ARBA" id="ARBA00022490"/>
    </source>
</evidence>
<keyword evidence="4 7" id="KW-0227">DNA damage</keyword>
<dbReference type="InterPro" id="IPR004230">
    <property type="entry name" value="DNA_mismatch_repair_MutH"/>
</dbReference>
<proteinExistence type="inferred from homology"/>
<dbReference type="InterPro" id="IPR011335">
    <property type="entry name" value="Restrct_endonuc-II-like"/>
</dbReference>
<dbReference type="Proteomes" id="UP001520878">
    <property type="component" value="Unassembled WGS sequence"/>
</dbReference>
<evidence type="ECO:0000256" key="6">
    <source>
        <dbReference type="ARBA" id="ARBA00023204"/>
    </source>
</evidence>
<evidence type="ECO:0000256" key="7">
    <source>
        <dbReference type="HAMAP-Rule" id="MF_00759"/>
    </source>
</evidence>
<dbReference type="NCBIfam" id="TIGR02248">
    <property type="entry name" value="mutH_TIGR"/>
    <property type="match status" value="1"/>
</dbReference>
<keyword evidence="1 7" id="KW-0963">Cytoplasm</keyword>
<evidence type="ECO:0000259" key="8">
    <source>
        <dbReference type="SMART" id="SM00927"/>
    </source>
</evidence>
<evidence type="ECO:0000256" key="3">
    <source>
        <dbReference type="ARBA" id="ARBA00022759"/>
    </source>
</evidence>
<evidence type="ECO:0000256" key="5">
    <source>
        <dbReference type="ARBA" id="ARBA00022801"/>
    </source>
</evidence>
<dbReference type="Pfam" id="PF02976">
    <property type="entry name" value="MutH"/>
    <property type="match status" value="1"/>
</dbReference>
<comment type="similarity">
    <text evidence="7">Belongs to the MutH family.</text>
</comment>
<protein>
    <recommendedName>
        <fullName evidence="7">DNA mismatch repair protein MutH</fullName>
    </recommendedName>
    <alternativeName>
        <fullName evidence="7">Methyl-directed mismatch repair protein</fullName>
    </alternativeName>
</protein>
<reference evidence="9 10" key="1">
    <citation type="submission" date="2021-10" db="EMBL/GenBank/DDBJ databases">
        <title>Draft genome of Aestuariibacter halophilus JC2043.</title>
        <authorList>
            <person name="Emsley S.A."/>
            <person name="Pfannmuller K.M."/>
            <person name="Ushijima B."/>
            <person name="Saw J.H."/>
            <person name="Videau P."/>
        </authorList>
    </citation>
    <scope>NUCLEOTIDE SEQUENCE [LARGE SCALE GENOMIC DNA]</scope>
    <source>
        <strain evidence="9 10">JC2043</strain>
    </source>
</reference>
<keyword evidence="3 7" id="KW-0255">Endonuclease</keyword>
<dbReference type="GO" id="GO:0004519">
    <property type="term" value="F:endonuclease activity"/>
    <property type="evidence" value="ECO:0007669"/>
    <property type="project" value="UniProtKB-KW"/>
</dbReference>
<comment type="subcellular location">
    <subcellularLocation>
        <location evidence="7">Cytoplasm</location>
    </subcellularLocation>
</comment>
<dbReference type="SUPFAM" id="SSF52980">
    <property type="entry name" value="Restriction endonuclease-like"/>
    <property type="match status" value="1"/>
</dbReference>
<dbReference type="HAMAP" id="MF_00759">
    <property type="entry name" value="MutH"/>
    <property type="match status" value="1"/>
</dbReference>
<dbReference type="SMART" id="SM00927">
    <property type="entry name" value="MutH"/>
    <property type="match status" value="1"/>
</dbReference>
<accession>A0ABS8GBJ8</accession>
<dbReference type="InterPro" id="IPR037057">
    <property type="entry name" value="DNA_rep_MutH/T2_RE_sf"/>
</dbReference>
<feature type="domain" description="DNA mismatch repair MutH/Type II restriction enzyme Sau3AI" evidence="8">
    <location>
        <begin position="58"/>
        <end position="156"/>
    </location>
</feature>
<dbReference type="InterPro" id="IPR011337">
    <property type="entry name" value="DNA_rep_MutH/RE_typeII_Sau3AI"/>
</dbReference>
<gene>
    <name evidence="7 9" type="primary">mutH</name>
    <name evidence="9" type="ORF">LJ739_17055</name>
</gene>
<keyword evidence="5 7" id="KW-0378">Hydrolase</keyword>
<keyword evidence="2 7" id="KW-0540">Nuclease</keyword>
<dbReference type="NCBIfam" id="NF003458">
    <property type="entry name" value="PRK05070.1"/>
    <property type="match status" value="1"/>
</dbReference>
<evidence type="ECO:0000313" key="9">
    <source>
        <dbReference type="EMBL" id="MCC2617965.1"/>
    </source>
</evidence>
<organism evidence="9 10">
    <name type="scientific">Fluctibacter halophilus</name>
    <dbReference type="NCBI Taxonomy" id="226011"/>
    <lineage>
        <taxon>Bacteria</taxon>
        <taxon>Pseudomonadati</taxon>
        <taxon>Pseudomonadota</taxon>
        <taxon>Gammaproteobacteria</taxon>
        <taxon>Alteromonadales</taxon>
        <taxon>Alteromonadaceae</taxon>
        <taxon>Fluctibacter</taxon>
    </lineage>
</organism>
<name>A0ABS8GBJ8_9ALTE</name>
<keyword evidence="6 7" id="KW-0234">DNA repair</keyword>
<evidence type="ECO:0000256" key="4">
    <source>
        <dbReference type="ARBA" id="ARBA00022763"/>
    </source>
</evidence>
<dbReference type="RefSeq" id="WP_229162405.1">
    <property type="nucleotide sequence ID" value="NZ_JAJEWP010000006.1"/>
</dbReference>
<keyword evidence="10" id="KW-1185">Reference proteome</keyword>
<dbReference type="Gene3D" id="3.40.600.10">
    <property type="entry name" value="DNA mismatch repair MutH/Restriction endonuclease, type II"/>
    <property type="match status" value="1"/>
</dbReference>
<sequence>MLPVPADRAPDSVNTLIKRAQALAGLSLGELALQANVQVPEHFRREKGFTGQLLERFLGAEAGAKAQQDFPDLGIELKSIPIDPSGQPLETTYVCYAPLLGVAGIDWASSNVCNKLRHVLWVPIEGDRSIPPAERRLGTPFLWSPNADQYAILKADWEELMERVALGHVDSITARLGQALHMRPKAADGSALTDAIGQEGQRIRTRPRGFYLRTTFTAQILADQFG</sequence>